<dbReference type="InterPro" id="IPR021386">
    <property type="entry name" value="SPP41_DUF3020"/>
</dbReference>
<dbReference type="InterPro" id="IPR003903">
    <property type="entry name" value="UIM_dom"/>
</dbReference>
<feature type="compositionally biased region" description="Basic residues" evidence="1">
    <location>
        <begin position="547"/>
        <end position="558"/>
    </location>
</feature>
<accession>A0A9P6W934</accession>
<dbReference type="PROSITE" id="PS50330">
    <property type="entry name" value="UIM"/>
    <property type="match status" value="1"/>
</dbReference>
<dbReference type="Proteomes" id="UP000750334">
    <property type="component" value="Unassembled WGS sequence"/>
</dbReference>
<feature type="compositionally biased region" description="Basic residues" evidence="1">
    <location>
        <begin position="784"/>
        <end position="794"/>
    </location>
</feature>
<protein>
    <recommendedName>
        <fullName evidence="2">DUF3020 domain-containing protein</fullName>
    </recommendedName>
</protein>
<sequence length="1520" mass="172746">MSEHDRIEAFKRLSSVESYFGDNIILQNNTHKAVNPVHCIPLQFDHINSGYKLVLESYGKRKPIHDKYHTLNQKLNLSLLNYNIMNNFCRIDLFEQLKNSEMDGTFSDTLLDHDYHGEGEENDFSFNELIDNILTEDVEKKQDDDENHNADENVHQDHDIDMDVTEHHDVSVNEHNIQETPNVTHDHQNDVDMPDFEAEQLVNAVASAMNDINTEDKHTDENDHKIQDMTNNEHELRHESDDDEQHNEWARILQEGLMQNDSEHGIHSDDERIVDTHDVHDDNNLGADNIQHTIDQLDRDDENLRLAILESLQNLDEGEQPQPQSQVTTEEIPKDSHIEPESKKETTKKATTKKPSKKKKKEKSKDKTAQTEKGSPKKKKSIKHKKTKDKTKNKDNDLNFNDVLQGLMSETGGTEGNKTVKTTAKTGQGADEDDADARAIVEETLKAFERELMGSTEEPAKATTTKKTKKTAKQTGKDKLVTTKKPSKKTETTKKKKKKATKKTDNSTENNFQEDDDFSKALADMVNQVVSTSLGDESATSKEQPPKKTKTKSKKKKTERPQPISIPTWNHTQITPHHDESRAEVTTAAANDEAFDLNQIMQNAIAMAFQEQDEDNFNASAMEEFNRSLGNFSVSDMTPAGKVGEKKKAAKKKEPKKKKKPTTPKVARQRKIVLQKVVKEKKKKVKVPKPTKKPKKPTKPKKTLEQIYRKKYKAVAKLAANEARIRNRIKRRANKSKQLEDQIKLRNEKRQRKKEEHERRLEELKELTEIVAKGPPYPPDLRITKKGTPKRPYRRWTPEEMEKRAQMALEKPKKPIKVKKEKKKKPKKLKKIPLKTLRKIPLFNLIKGSPTPPSSGLNDIEGTLSKIRLPFASSLSQAEIANRGFSHKTLLVKDDYLFHPPWNVPLHPPFALPIATKAPQIRSTHKHKHKHSKLRKEYSLLNDPEFRNKILPRTLAAVVTNLKAAAKARIANGASPEEILKYLRVIMERTRRSIIKAFVNRANEIPETKTVKEEPIPLEDREKAMKQSETLPTFSLSSIKKISTEDEPTVITVKDEPTVLSLPPENPVEDKIEPPVLSSANGLSNESAINIDDKHEETPATDTASKPQPQPNGKLTSNEAVEEKILFLHSSLLGRGLKRDIEGDIKGPTVSQSNNITLPKEIIEIKDEEPDLDEKGKSLPRINSMPLVKNRTLSRSKYIKVEQMVESLVKNGLEEPGEENPKLSSDLSEMISSTINDLLPKVKVGKRKVTPYRNPRQSVLNLDGLVPPKSFTGRIAPKIEPVIATTILKAHKPIDEPKNIIGDVEIKEIKKPKNFIEPRRHTLKGESILDKYKFDLPDLSNVLGGKKALLRKVKEELTPEELSVFNRELGKERKRKWRVHNAEKNWEIDFRARIKKRALELYGEGNSPEKDDFIKEKLSIGVKDEETDAKDVTIIRDGEGTQESTPTQSGKSTTNLTDSEVLNIIAVHLNRLDIARKVESEMQGFEEELTKRKAEAKAIAKAKAKAKAGSTVKRRKISKK</sequence>
<evidence type="ECO:0000259" key="2">
    <source>
        <dbReference type="Pfam" id="PF11223"/>
    </source>
</evidence>
<feature type="compositionally biased region" description="Basic residues" evidence="1">
    <location>
        <begin position="350"/>
        <end position="362"/>
    </location>
</feature>
<evidence type="ECO:0000256" key="1">
    <source>
        <dbReference type="SAM" id="MobiDB-lite"/>
    </source>
</evidence>
<feature type="compositionally biased region" description="Polar residues" evidence="1">
    <location>
        <begin position="1100"/>
        <end position="1115"/>
    </location>
</feature>
<feature type="region of interest" description="Disordered" evidence="1">
    <location>
        <begin position="1096"/>
        <end position="1115"/>
    </location>
</feature>
<name>A0A9P6W934_MAUEX</name>
<feature type="region of interest" description="Disordered" evidence="1">
    <location>
        <begin position="729"/>
        <end position="760"/>
    </location>
</feature>
<feature type="region of interest" description="Disordered" evidence="1">
    <location>
        <begin position="631"/>
        <end position="704"/>
    </location>
</feature>
<feature type="domain" description="DUF3020" evidence="2">
    <location>
        <begin position="1371"/>
        <end position="1416"/>
    </location>
</feature>
<dbReference type="EMBL" id="PUHR01000104">
    <property type="protein sequence ID" value="KAG0666419.1"/>
    <property type="molecule type" value="Genomic_DNA"/>
</dbReference>
<evidence type="ECO:0000313" key="3">
    <source>
        <dbReference type="EMBL" id="KAG0666419.1"/>
    </source>
</evidence>
<feature type="compositionally biased region" description="Basic and acidic residues" evidence="1">
    <location>
        <begin position="331"/>
        <end position="348"/>
    </location>
</feature>
<feature type="compositionally biased region" description="Basic residues" evidence="1">
    <location>
        <begin position="376"/>
        <end position="389"/>
    </location>
</feature>
<reference evidence="3 4" key="1">
    <citation type="submission" date="2020-11" db="EMBL/GenBank/DDBJ databases">
        <title>Kefir isolates.</title>
        <authorList>
            <person name="Marcisauskas S."/>
            <person name="Kim Y."/>
            <person name="Blasche S."/>
        </authorList>
    </citation>
    <scope>NUCLEOTIDE SEQUENCE [LARGE SCALE GENOMIC DNA]</scope>
    <source>
        <strain evidence="3 4">OG2</strain>
    </source>
</reference>
<organism evidence="3 4">
    <name type="scientific">Maudiozyma exigua</name>
    <name type="common">Yeast</name>
    <name type="synonym">Kazachstania exigua</name>
    <dbReference type="NCBI Taxonomy" id="34358"/>
    <lineage>
        <taxon>Eukaryota</taxon>
        <taxon>Fungi</taxon>
        <taxon>Dikarya</taxon>
        <taxon>Ascomycota</taxon>
        <taxon>Saccharomycotina</taxon>
        <taxon>Saccharomycetes</taxon>
        <taxon>Saccharomycetales</taxon>
        <taxon>Saccharomycetaceae</taxon>
        <taxon>Maudiozyma</taxon>
    </lineage>
</organism>
<keyword evidence="4" id="KW-1185">Reference proteome</keyword>
<feature type="compositionally biased region" description="Polar residues" evidence="1">
    <location>
        <begin position="565"/>
        <end position="575"/>
    </location>
</feature>
<dbReference type="Pfam" id="PF11223">
    <property type="entry name" value="DUF3020"/>
    <property type="match status" value="1"/>
</dbReference>
<feature type="compositionally biased region" description="Polar residues" evidence="1">
    <location>
        <begin position="1441"/>
        <end position="1455"/>
    </location>
</feature>
<comment type="caution">
    <text evidence="3">The sequence shown here is derived from an EMBL/GenBank/DDBJ whole genome shotgun (WGS) entry which is preliminary data.</text>
</comment>
<feature type="compositionally biased region" description="Basic residues" evidence="1">
    <location>
        <begin position="648"/>
        <end position="701"/>
    </location>
</feature>
<feature type="region of interest" description="Disordered" evidence="1">
    <location>
        <begin position="312"/>
        <end position="436"/>
    </location>
</feature>
<gene>
    <name evidence="3" type="ORF">C6P45_000235</name>
</gene>
<feature type="compositionally biased region" description="Basic and acidic residues" evidence="1">
    <location>
        <begin position="737"/>
        <end position="760"/>
    </location>
</feature>
<feature type="region of interest" description="Disordered" evidence="1">
    <location>
        <begin position="1434"/>
        <end position="1455"/>
    </location>
</feature>
<feature type="compositionally biased region" description="Polar residues" evidence="1">
    <location>
        <begin position="416"/>
        <end position="426"/>
    </location>
</feature>
<proteinExistence type="predicted"/>
<feature type="region of interest" description="Disordered" evidence="1">
    <location>
        <begin position="1055"/>
        <end position="1084"/>
    </location>
</feature>
<feature type="region of interest" description="Disordered" evidence="1">
    <location>
        <begin position="775"/>
        <end position="795"/>
    </location>
</feature>
<dbReference type="OrthoDB" id="5595797at2759"/>
<feature type="region of interest" description="Disordered" evidence="1">
    <location>
        <begin position="448"/>
        <end position="576"/>
    </location>
</feature>
<evidence type="ECO:0000313" key="4">
    <source>
        <dbReference type="Proteomes" id="UP000750334"/>
    </source>
</evidence>